<comment type="caution">
    <text evidence="5">The sequence shown here is derived from an EMBL/GenBank/DDBJ whole genome shotgun (WGS) entry which is preliminary data.</text>
</comment>
<dbReference type="GO" id="GO:0036374">
    <property type="term" value="F:glutathione hydrolase activity"/>
    <property type="evidence" value="ECO:0007669"/>
    <property type="project" value="InterPro"/>
</dbReference>
<dbReference type="PANTHER" id="PTHR11686">
    <property type="entry name" value="GAMMA GLUTAMYL TRANSPEPTIDASE"/>
    <property type="match status" value="1"/>
</dbReference>
<dbReference type="PRINTS" id="PR01210">
    <property type="entry name" value="GGTRANSPTASE"/>
</dbReference>
<dbReference type="InterPro" id="IPR029055">
    <property type="entry name" value="Ntn_hydrolases_N"/>
</dbReference>
<reference evidence="5 6" key="1">
    <citation type="journal article" date="2018" name="Mol. Biol. Evol.">
        <title>Analysis of the draft genome of the red seaweed Gracilariopsis chorda provides insights into genome size evolution in Rhodophyta.</title>
        <authorList>
            <person name="Lee J."/>
            <person name="Yang E.C."/>
            <person name="Graf L."/>
            <person name="Yang J.H."/>
            <person name="Qiu H."/>
            <person name="Zel Zion U."/>
            <person name="Chan C.X."/>
            <person name="Stephens T.G."/>
            <person name="Weber A.P.M."/>
            <person name="Boo G.H."/>
            <person name="Boo S.M."/>
            <person name="Kim K.M."/>
            <person name="Shin Y."/>
            <person name="Jung M."/>
            <person name="Lee S.J."/>
            <person name="Yim H.S."/>
            <person name="Lee J.H."/>
            <person name="Bhattacharya D."/>
            <person name="Yoon H.S."/>
        </authorList>
    </citation>
    <scope>NUCLEOTIDE SEQUENCE [LARGE SCALE GENOMIC DNA]</scope>
    <source>
        <strain evidence="5 6">SKKU-2015</strain>
        <tissue evidence="5">Whole body</tissue>
    </source>
</reference>
<proteinExistence type="predicted"/>
<evidence type="ECO:0000313" key="5">
    <source>
        <dbReference type="EMBL" id="PXF39893.1"/>
    </source>
</evidence>
<keyword evidence="6" id="KW-1185">Reference proteome</keyword>
<keyword evidence="4" id="KW-0472">Membrane</keyword>
<feature type="binding site" evidence="2">
    <location>
        <begin position="561"/>
        <end position="563"/>
    </location>
    <ligand>
        <name>L-glutamate</name>
        <dbReference type="ChEBI" id="CHEBI:29985"/>
    </ligand>
</feature>
<keyword evidence="4" id="KW-0812">Transmembrane</keyword>
<dbReference type="EMBL" id="NBIV01000407">
    <property type="protein sequence ID" value="PXF39893.1"/>
    <property type="molecule type" value="Genomic_DNA"/>
</dbReference>
<feature type="binding site" evidence="2">
    <location>
        <begin position="614"/>
        <end position="615"/>
    </location>
    <ligand>
        <name>L-glutamate</name>
        <dbReference type="ChEBI" id="CHEBI:29985"/>
    </ligand>
</feature>
<gene>
    <name evidence="5" type="ORF">BWQ96_10403</name>
</gene>
<dbReference type="InterPro" id="IPR043138">
    <property type="entry name" value="GGT_lsub"/>
</dbReference>
<dbReference type="OrthoDB" id="1081007at2759"/>
<dbReference type="Gene3D" id="3.60.20.40">
    <property type="match status" value="1"/>
</dbReference>
<dbReference type="GO" id="GO:0005886">
    <property type="term" value="C:plasma membrane"/>
    <property type="evidence" value="ECO:0007669"/>
    <property type="project" value="TreeGrafter"/>
</dbReference>
<evidence type="ECO:0000256" key="2">
    <source>
        <dbReference type="PIRSR" id="PIRSR600101-2"/>
    </source>
</evidence>
<name>A0A2V3ICT1_9FLOR</name>
<feature type="active site" description="Nucleophile" evidence="1">
    <location>
        <position position="543"/>
    </location>
</feature>
<evidence type="ECO:0000256" key="4">
    <source>
        <dbReference type="SAM" id="Phobius"/>
    </source>
</evidence>
<dbReference type="InterPro" id="IPR000101">
    <property type="entry name" value="GGT_peptidase"/>
</dbReference>
<evidence type="ECO:0000313" key="6">
    <source>
        <dbReference type="Proteomes" id="UP000247409"/>
    </source>
</evidence>
<dbReference type="Pfam" id="PF01019">
    <property type="entry name" value="G_glu_transpept"/>
    <property type="match status" value="2"/>
</dbReference>
<feature type="transmembrane region" description="Helical" evidence="4">
    <location>
        <begin position="85"/>
        <end position="108"/>
    </location>
</feature>
<dbReference type="SUPFAM" id="SSF56235">
    <property type="entry name" value="N-terminal nucleophile aminohydrolases (Ntn hydrolases)"/>
    <property type="match status" value="2"/>
</dbReference>
<dbReference type="InterPro" id="IPR043137">
    <property type="entry name" value="GGT_ssub_C"/>
</dbReference>
<feature type="region of interest" description="Disordered" evidence="3">
    <location>
        <begin position="1"/>
        <end position="52"/>
    </location>
</feature>
<dbReference type="GO" id="GO:0006751">
    <property type="term" value="P:glutathione catabolic process"/>
    <property type="evidence" value="ECO:0007669"/>
    <property type="project" value="InterPro"/>
</dbReference>
<feature type="binding site" evidence="2">
    <location>
        <position position="636"/>
    </location>
    <ligand>
        <name>L-glutamate</name>
        <dbReference type="ChEBI" id="CHEBI:29985"/>
    </ligand>
</feature>
<sequence>MPSARQEESSETVPIAHADHSDDDDDDIDVNGLLQNSRSHPSSHHTGNAEQDRGDTFFAQFSRFWRKIPPSWSVERDPTIALRQVFTLLGFLSLCVFIFSVPGLLYVVSPRAPAPPGTGPDLDEAASLISGPNGAVAADHPECSELGVKVMRDMHGNAVDAMVSTVLCQGVLAPFASGLGGGALILIHHSQSFTSKFYDARETAPMAATMNLFRESSSSRFGGLAVAVPGELRGLYTAHKEWGVLKWEDVVNPVVEIAENAKVGPFLAIKLKQMNETIFSSDSLRRIFTKKVPTAKQETRKDAVASAELPGVRRNIETNQSLSLLLRGVIESLEDGSVVTDANDKDQHGVTASNSTSERNATYRDVLLETGDNLENKELTKTLREIAKKGPDAFYVHRSERLSREIRDAGGVMTADDIKSYKVKIRPVVTSSYQGFTILGAPLPSTGGMGIGLALNMILEMQFRKKGRNSISYQLLTETLKWVFGARMGLGDPDFYPSAEWYSRRMLTRREAVSRVFRTRQDRTFKPQHYSKRISTSKLEGGTAHVSILDKNGTAVSVTSSINLPFGAGLVSASSGILLNDQMDAFTTAVTRTNAYGMYPSPENFVQGGKRPISSMCPTIVLNGEKVYMIVGGSGGPKAISGVLQTLINVIDFGDRLSEGISAPRVHHQLVPNEVSIEGANSTSCEEAHAFSRPSEDGGEHGWPYWKSVCTALKENGHHLVGPAVHGAVQAVLFPDARSKGEGLIYAASDPRRIGKAAAY</sequence>
<accession>A0A2V3ICT1</accession>
<dbReference type="Gene3D" id="1.10.246.130">
    <property type="match status" value="1"/>
</dbReference>
<dbReference type="PANTHER" id="PTHR11686:SF9">
    <property type="entry name" value="RE13973P"/>
    <property type="match status" value="1"/>
</dbReference>
<evidence type="ECO:0000256" key="3">
    <source>
        <dbReference type="SAM" id="MobiDB-lite"/>
    </source>
</evidence>
<feature type="compositionally biased region" description="Polar residues" evidence="3">
    <location>
        <begin position="33"/>
        <end position="49"/>
    </location>
</feature>
<evidence type="ECO:0000256" key="1">
    <source>
        <dbReference type="PIRSR" id="PIRSR600101-1"/>
    </source>
</evidence>
<protein>
    <submittedName>
        <fullName evidence="5">Gamma-glutamyltranspeptidase 1</fullName>
    </submittedName>
</protein>
<keyword evidence="4" id="KW-1133">Transmembrane helix</keyword>
<organism evidence="5 6">
    <name type="scientific">Gracilariopsis chorda</name>
    <dbReference type="NCBI Taxonomy" id="448386"/>
    <lineage>
        <taxon>Eukaryota</taxon>
        <taxon>Rhodophyta</taxon>
        <taxon>Florideophyceae</taxon>
        <taxon>Rhodymeniophycidae</taxon>
        <taxon>Gracilariales</taxon>
        <taxon>Gracilariaceae</taxon>
        <taxon>Gracilariopsis</taxon>
    </lineage>
</organism>
<dbReference type="STRING" id="448386.A0A2V3ICT1"/>
<dbReference type="Proteomes" id="UP000247409">
    <property type="component" value="Unassembled WGS sequence"/>
</dbReference>
<dbReference type="AlphaFoldDB" id="A0A2V3ICT1"/>
<feature type="binding site" evidence="2">
    <location>
        <position position="201"/>
    </location>
    <ligand>
        <name>L-glutamate</name>
        <dbReference type="ChEBI" id="CHEBI:29985"/>
    </ligand>
</feature>